<name>A0AAX3Y6R0_RHOOP</name>
<dbReference type="GO" id="GO:0016491">
    <property type="term" value="F:oxidoreductase activity"/>
    <property type="evidence" value="ECO:0007669"/>
    <property type="project" value="UniProtKB-KW"/>
</dbReference>
<dbReference type="InterPro" id="IPR036188">
    <property type="entry name" value="FAD/NAD-bd_sf"/>
</dbReference>
<dbReference type="EC" id="1.14.13.-" evidence="2"/>
<dbReference type="PANTHER" id="PTHR42877">
    <property type="entry name" value="L-ORNITHINE N(5)-MONOOXYGENASE-RELATED"/>
    <property type="match status" value="1"/>
</dbReference>
<evidence type="ECO:0000313" key="4">
    <source>
        <dbReference type="Proteomes" id="UP001231166"/>
    </source>
</evidence>
<dbReference type="Proteomes" id="UP001231166">
    <property type="component" value="Chromosome"/>
</dbReference>
<dbReference type="PRINTS" id="PR00469">
    <property type="entry name" value="PNDRDTASEII"/>
</dbReference>
<evidence type="ECO:0000313" key="3">
    <source>
        <dbReference type="Proteomes" id="UP001066327"/>
    </source>
</evidence>
<organism evidence="2 4">
    <name type="scientific">Rhodococcus opacus</name>
    <name type="common">Nocardia opaca</name>
    <dbReference type="NCBI Taxonomy" id="37919"/>
    <lineage>
        <taxon>Bacteria</taxon>
        <taxon>Bacillati</taxon>
        <taxon>Actinomycetota</taxon>
        <taxon>Actinomycetes</taxon>
        <taxon>Mycobacteriales</taxon>
        <taxon>Nocardiaceae</taxon>
        <taxon>Rhodococcus</taxon>
    </lineage>
</organism>
<dbReference type="SUPFAM" id="SSF51905">
    <property type="entry name" value="FAD/NAD(P)-binding domain"/>
    <property type="match status" value="2"/>
</dbReference>
<proteinExistence type="predicted"/>
<reference evidence="1" key="1">
    <citation type="submission" date="2022-12" db="EMBL/GenBank/DDBJ databases">
        <authorList>
            <person name="Krivoruchko A.V."/>
            <person name="Elkin A."/>
        </authorList>
    </citation>
    <scope>NUCLEOTIDE SEQUENCE</scope>
    <source>
        <strain evidence="1">IEGM 249</strain>
    </source>
</reference>
<keyword evidence="2" id="KW-0560">Oxidoreductase</keyword>
<evidence type="ECO:0000313" key="2">
    <source>
        <dbReference type="EMBL" id="WLF44771.1"/>
    </source>
</evidence>
<dbReference type="RefSeq" id="WP_166680598.1">
    <property type="nucleotide sequence ID" value="NZ_CP082160.1"/>
</dbReference>
<sequence>MSSAVESTAAAGSAFADELRQALAVANLPTLLLVLHQLTGDQRWLEAPYRPTPARGLSDHDDAGLPPAVQDEIRDAAFKVISAWKTEELPPTAPATPEKLVELLGISLAEEVPVSYADLLAEEMGTVSRQVEIAGATDKTDFRVLIVGAGMAGLNLAIMLKAAGVPFAILEKNYEVGGTWLENRYPGCGVDTPSHLYSFSFAKSSQWSTYFGKRDEVHAYFVDLAREHNLYDNIEFGTEVVQAAWDGEDKRWRIHVRRSGGSEEVLDAPVFVSAVGHFNRPSIPDIPGLASFPGRAVHTAQWSNDLDVTGKRVAVIGSGASAMQIVPALAGVASNVLVYQRSRQWAVPHPNHGRAVTSEVQWLLENVPYYAGFYRLRQFWRFGDRLHPALQIDESYPDPAFAVNEVNAAHRRFLTKYIESELDGRPDLIAASVPEYPAYGKRPLIDHGWYRTLRRDDVELLDGGLREIRGSTLVGHDGQERDVDMIVFATGFQTLRILGPMEVVGRDGERLRDVWGEDDARAYLGMSVPHFPNFFMLFGPNTSTGHGGSAFLTTEMQVRYLMQLIKAMLEQHYVVVEVRPDVHQDYNEQVDDALAKTVWTHPSVTNYYRNRSGRIVGTSPWEYVAYWRRTREVDLNDYHLEPATTENEET</sequence>
<dbReference type="Proteomes" id="UP001066327">
    <property type="component" value="Unassembled WGS sequence"/>
</dbReference>
<dbReference type="EMBL" id="JAPWIS010000011">
    <property type="protein sequence ID" value="MCZ4586317.1"/>
    <property type="molecule type" value="Genomic_DNA"/>
</dbReference>
<reference evidence="2" key="2">
    <citation type="submission" date="2023-07" db="EMBL/GenBank/DDBJ databases">
        <title>Genomic analysis of Rhodococcus opacus VOC-14 with glycol ethers degradation activity.</title>
        <authorList>
            <person name="Narkevich D.A."/>
            <person name="Hlushen A.M."/>
            <person name="Akhremchuk A.E."/>
            <person name="Sikolenko M.A."/>
            <person name="Valentovich L.N."/>
        </authorList>
    </citation>
    <scope>NUCLEOTIDE SEQUENCE</scope>
    <source>
        <strain evidence="2">VOC-14</strain>
    </source>
</reference>
<dbReference type="AlphaFoldDB" id="A0AAX3Y6R0"/>
<dbReference type="InterPro" id="IPR051209">
    <property type="entry name" value="FAD-bind_Monooxygenase_sf"/>
</dbReference>
<gene>
    <name evidence="1" type="ORF">O4328_21965</name>
    <name evidence="2" type="ORF">Q5707_22905</name>
</gene>
<dbReference type="PANTHER" id="PTHR42877:SF4">
    <property type="entry name" value="FAD_NAD(P)-BINDING DOMAIN-CONTAINING PROTEIN-RELATED"/>
    <property type="match status" value="1"/>
</dbReference>
<evidence type="ECO:0000313" key="1">
    <source>
        <dbReference type="EMBL" id="MCZ4586317.1"/>
    </source>
</evidence>
<protein>
    <submittedName>
        <fullName evidence="2">NAD(P)/FAD-dependent oxidoreductase</fullName>
        <ecNumber evidence="2">1.14.13.-</ecNumber>
    </submittedName>
</protein>
<keyword evidence="3" id="KW-1185">Reference proteome</keyword>
<accession>A0AAX3Y6R0</accession>
<dbReference type="EMBL" id="CP130953">
    <property type="protein sequence ID" value="WLF44771.1"/>
    <property type="molecule type" value="Genomic_DNA"/>
</dbReference>
<dbReference type="Gene3D" id="3.50.50.60">
    <property type="entry name" value="FAD/NAD(P)-binding domain"/>
    <property type="match status" value="2"/>
</dbReference>
<dbReference type="Pfam" id="PF13738">
    <property type="entry name" value="Pyr_redox_3"/>
    <property type="match status" value="1"/>
</dbReference>